<organism evidence="4 5">
    <name type="scientific">Parasitella parasitica</name>
    <dbReference type="NCBI Taxonomy" id="35722"/>
    <lineage>
        <taxon>Eukaryota</taxon>
        <taxon>Fungi</taxon>
        <taxon>Fungi incertae sedis</taxon>
        <taxon>Mucoromycota</taxon>
        <taxon>Mucoromycotina</taxon>
        <taxon>Mucoromycetes</taxon>
        <taxon>Mucorales</taxon>
        <taxon>Mucorineae</taxon>
        <taxon>Mucoraceae</taxon>
        <taxon>Parasitella</taxon>
    </lineage>
</organism>
<proteinExistence type="predicted"/>
<reference evidence="4 5" key="1">
    <citation type="submission" date="2014-09" db="EMBL/GenBank/DDBJ databases">
        <authorList>
            <person name="Ellenberger Sabrina"/>
        </authorList>
    </citation>
    <scope>NUCLEOTIDE SEQUENCE [LARGE SCALE GENOMIC DNA]</scope>
    <source>
        <strain evidence="4 5">CBS 412.66</strain>
    </source>
</reference>
<evidence type="ECO:0000313" key="5">
    <source>
        <dbReference type="Proteomes" id="UP000054107"/>
    </source>
</evidence>
<dbReference type="PANTHER" id="PTHR13947:SF37">
    <property type="entry name" value="LD18367P"/>
    <property type="match status" value="1"/>
</dbReference>
<evidence type="ECO:0000256" key="1">
    <source>
        <dbReference type="ARBA" id="ARBA00022679"/>
    </source>
</evidence>
<dbReference type="EMBL" id="LN729333">
    <property type="protein sequence ID" value="CEP13139.1"/>
    <property type="molecule type" value="Genomic_DNA"/>
</dbReference>
<dbReference type="PANTHER" id="PTHR13947">
    <property type="entry name" value="GNAT FAMILY N-ACETYLTRANSFERASE"/>
    <property type="match status" value="1"/>
</dbReference>
<keyword evidence="3" id="KW-0812">Transmembrane</keyword>
<feature type="transmembrane region" description="Helical" evidence="3">
    <location>
        <begin position="62"/>
        <end position="81"/>
    </location>
</feature>
<dbReference type="OrthoDB" id="2341081at2759"/>
<accession>A0A0B7NCN5</accession>
<dbReference type="InterPro" id="IPR050769">
    <property type="entry name" value="NAT_camello-type"/>
</dbReference>
<gene>
    <name evidence="4" type="primary">PARPA_07189.1 scaffold 26677</name>
</gene>
<dbReference type="AlphaFoldDB" id="A0A0B7NCN5"/>
<dbReference type="InterPro" id="IPR016181">
    <property type="entry name" value="Acyl_CoA_acyltransferase"/>
</dbReference>
<dbReference type="GO" id="GO:0008080">
    <property type="term" value="F:N-acetyltransferase activity"/>
    <property type="evidence" value="ECO:0007669"/>
    <property type="project" value="InterPro"/>
</dbReference>
<sequence>MPNIKAGTTDSKKTTTKPTPKANIGLRPYFADTDKKYVHYLFYSTYFNLVPRAVRIRIQSPAVLAIWIAIYAYLITVIPSMVGKLGWSKNLLIGVQILVTLIVFGGGLIGLLWYTDKFDITNRVVEGIENDLKEPDVYYRGTAEDVRKGNFWVLTLNDEIVGCIGMDHTPQPVIDKSVKHTSYVRASERPRAVDSPEIHQAQWKKTAMILARADDVIRLTLVGVFDIARDLYFKLKGISPTDIDGKNSAKEKILFAAHKPNEASVRRLAIKLECQNHGLSTALLKRVAFWAHAHQIEYLYADVDELQAKLGDILVKRHGYVLVSKEKKGFFKTKSTYKLDVKLWMSKEMETRAQEKIIEDQMKEDAELKEYE</sequence>
<evidence type="ECO:0000256" key="3">
    <source>
        <dbReference type="SAM" id="Phobius"/>
    </source>
</evidence>
<evidence type="ECO:0000313" key="4">
    <source>
        <dbReference type="EMBL" id="CEP13139.1"/>
    </source>
</evidence>
<keyword evidence="5" id="KW-1185">Reference proteome</keyword>
<keyword evidence="3" id="KW-0472">Membrane</keyword>
<protein>
    <submittedName>
        <fullName evidence="4">Uncharacterized protein</fullName>
    </submittedName>
</protein>
<feature type="region of interest" description="Disordered" evidence="2">
    <location>
        <begin position="1"/>
        <end position="20"/>
    </location>
</feature>
<dbReference type="Gene3D" id="3.40.630.30">
    <property type="match status" value="1"/>
</dbReference>
<keyword evidence="1" id="KW-0808">Transferase</keyword>
<evidence type="ECO:0000256" key="2">
    <source>
        <dbReference type="SAM" id="MobiDB-lite"/>
    </source>
</evidence>
<keyword evidence="3" id="KW-1133">Transmembrane helix</keyword>
<name>A0A0B7NCN5_9FUNG</name>
<dbReference type="Proteomes" id="UP000054107">
    <property type="component" value="Unassembled WGS sequence"/>
</dbReference>
<feature type="transmembrane region" description="Helical" evidence="3">
    <location>
        <begin position="93"/>
        <end position="114"/>
    </location>
</feature>
<dbReference type="SUPFAM" id="SSF55729">
    <property type="entry name" value="Acyl-CoA N-acyltransferases (Nat)"/>
    <property type="match status" value="1"/>
</dbReference>